<dbReference type="PANTHER" id="PTHR43343:SF3">
    <property type="entry name" value="PROTEASE DO-LIKE 8, CHLOROPLASTIC"/>
    <property type="match status" value="1"/>
</dbReference>
<dbReference type="InterPro" id="IPR011782">
    <property type="entry name" value="Pept_S1C_Do"/>
</dbReference>
<dbReference type="SUPFAM" id="SSF50494">
    <property type="entry name" value="Trypsin-like serine proteases"/>
    <property type="match status" value="1"/>
</dbReference>
<dbReference type="Pfam" id="PF13365">
    <property type="entry name" value="Trypsin_2"/>
    <property type="match status" value="1"/>
</dbReference>
<evidence type="ECO:0000256" key="7">
    <source>
        <dbReference type="PIRSR" id="PIRSR611782-1"/>
    </source>
</evidence>
<dbReference type="InterPro" id="IPR051201">
    <property type="entry name" value="Chloro_Bact_Ser_Proteases"/>
</dbReference>
<evidence type="ECO:0000256" key="9">
    <source>
        <dbReference type="SAM" id="SignalP"/>
    </source>
</evidence>
<name>A0A1G6QLW1_9BACT</name>
<dbReference type="PANTHER" id="PTHR43343">
    <property type="entry name" value="PEPTIDASE S12"/>
    <property type="match status" value="1"/>
</dbReference>
<dbReference type="SUPFAM" id="SSF50156">
    <property type="entry name" value="PDZ domain-like"/>
    <property type="match status" value="1"/>
</dbReference>
<feature type="binding site" evidence="8">
    <location>
        <position position="95"/>
    </location>
    <ligand>
        <name>substrate</name>
    </ligand>
</feature>
<feature type="domain" description="PDZ" evidence="10">
    <location>
        <begin position="261"/>
        <end position="337"/>
    </location>
</feature>
<dbReference type="STRING" id="28234.SAMN04488588_2117"/>
<keyword evidence="2 11" id="KW-0645">Protease</keyword>
<dbReference type="Proteomes" id="UP000199322">
    <property type="component" value="Unassembled WGS sequence"/>
</dbReference>
<dbReference type="PRINTS" id="PR00834">
    <property type="entry name" value="PROTEASES2C"/>
</dbReference>
<evidence type="ECO:0000313" key="12">
    <source>
        <dbReference type="Proteomes" id="UP000199322"/>
    </source>
</evidence>
<dbReference type="AlphaFoldDB" id="A0A1G6QLW1"/>
<feature type="binding site" evidence="8">
    <location>
        <begin position="201"/>
        <end position="203"/>
    </location>
    <ligand>
        <name>substrate</name>
    </ligand>
</feature>
<dbReference type="InterPro" id="IPR001940">
    <property type="entry name" value="Peptidase_S1C"/>
</dbReference>
<evidence type="ECO:0000256" key="4">
    <source>
        <dbReference type="ARBA" id="ARBA00022737"/>
    </source>
</evidence>
<dbReference type="Gene3D" id="2.30.42.60">
    <property type="match status" value="1"/>
</dbReference>
<reference evidence="11 12" key="1">
    <citation type="submission" date="2016-10" db="EMBL/GenBank/DDBJ databases">
        <authorList>
            <person name="de Groot N.N."/>
        </authorList>
    </citation>
    <scope>NUCLEOTIDE SEQUENCE [LARGE SCALE GENOMIC DNA]</scope>
    <source>
        <strain evidence="11 12">WG14</strain>
    </source>
</reference>
<evidence type="ECO:0000256" key="3">
    <source>
        <dbReference type="ARBA" id="ARBA00022729"/>
    </source>
</evidence>
<dbReference type="InterPro" id="IPR043504">
    <property type="entry name" value="Peptidase_S1_PA_chymotrypsin"/>
</dbReference>
<feature type="chain" id="PRO_5011557173" evidence="9">
    <location>
        <begin position="20"/>
        <end position="454"/>
    </location>
</feature>
<feature type="binding site" evidence="8">
    <location>
        <position position="125"/>
    </location>
    <ligand>
        <name>substrate</name>
    </ligand>
</feature>
<dbReference type="PROSITE" id="PS50106">
    <property type="entry name" value="PDZ"/>
    <property type="match status" value="1"/>
</dbReference>
<dbReference type="Gene3D" id="2.40.10.10">
    <property type="entry name" value="Trypsin-like serine proteases"/>
    <property type="match status" value="2"/>
</dbReference>
<dbReference type="Gene3D" id="2.30.42.10">
    <property type="match status" value="1"/>
</dbReference>
<keyword evidence="6" id="KW-0720">Serine protease</keyword>
<keyword evidence="3 9" id="KW-0732">Signal</keyword>
<evidence type="ECO:0000256" key="8">
    <source>
        <dbReference type="PIRSR" id="PIRSR611782-2"/>
    </source>
</evidence>
<evidence type="ECO:0000256" key="1">
    <source>
        <dbReference type="ARBA" id="ARBA00010541"/>
    </source>
</evidence>
<organism evidence="11 12">
    <name type="scientific">Geotoga petraea</name>
    <dbReference type="NCBI Taxonomy" id="28234"/>
    <lineage>
        <taxon>Bacteria</taxon>
        <taxon>Thermotogati</taxon>
        <taxon>Thermotogota</taxon>
        <taxon>Thermotogae</taxon>
        <taxon>Petrotogales</taxon>
        <taxon>Petrotogaceae</taxon>
        <taxon>Geotoga</taxon>
    </lineage>
</organism>
<dbReference type="InterPro" id="IPR009003">
    <property type="entry name" value="Peptidase_S1_PA"/>
</dbReference>
<proteinExistence type="inferred from homology"/>
<keyword evidence="12" id="KW-1185">Reference proteome</keyword>
<feature type="active site" description="Charge relay system" evidence="7">
    <location>
        <position position="125"/>
    </location>
</feature>
<dbReference type="RefSeq" id="WP_091405794.1">
    <property type="nucleotide sequence ID" value="NZ_FMYV01000014.1"/>
</dbReference>
<dbReference type="InterPro" id="IPR001478">
    <property type="entry name" value="PDZ"/>
</dbReference>
<dbReference type="SMART" id="SM00228">
    <property type="entry name" value="PDZ"/>
    <property type="match status" value="2"/>
</dbReference>
<sequence>MKKLLVVITVFVLSLNVFAAVNADVESPFIKVAEEAGPAVVSIEAKGKQSMGIDPYFEDFFRRFFGEIPQQNREFQSLGTGFIFDEEGYIITNYHVVENASNINVTMTNDNSFEAKYIGGDSDLDLAILKIETDRKLPTVELGDSDNLKIGQWAIAIGNPLGFSHTITTGVVSAFNRKIQKPDGSGYYVDLIQTDAAINPGNSGGPLLDIHGRVIGINTVIVNPTQGVNLGFAIPINLAKRFAYSLIEDGSFQRAYLGVYYGDVNESLQKALGLKVSKGAYINDVVDGSAADKAGIKAGDVITKVGNNDIEDGAELASVLRTYKAGEEVTITVNRNGEKLELNVVLAKAEDVAKETSESYFGLKVRNLQNSDYNKLDLSKDIKGIVIEEVTNQNYIYGVKAGDVISQIAINGNYHNISNVEDWEEIASSIEKNSYVALIIHRQNIRYVVKFFYK</sequence>
<feature type="signal peptide" evidence="9">
    <location>
        <begin position="1"/>
        <end position="19"/>
    </location>
</feature>
<keyword evidence="4" id="KW-0677">Repeat</keyword>
<keyword evidence="5" id="KW-0378">Hydrolase</keyword>
<evidence type="ECO:0000313" key="11">
    <source>
        <dbReference type="EMBL" id="SDC93359.1"/>
    </source>
</evidence>
<dbReference type="Pfam" id="PF13180">
    <property type="entry name" value="PDZ_2"/>
    <property type="match status" value="1"/>
</dbReference>
<feature type="active site" description="Charge relay system" evidence="7">
    <location>
        <position position="95"/>
    </location>
</feature>
<accession>A0A1G6QLW1</accession>
<protein>
    <submittedName>
        <fullName evidence="11">Do/DeqQ family serine protease</fullName>
    </submittedName>
</protein>
<feature type="active site" description="Charge relay system" evidence="7">
    <location>
        <position position="203"/>
    </location>
</feature>
<gene>
    <name evidence="11" type="ORF">SAMN04488588_2117</name>
</gene>
<evidence type="ECO:0000256" key="5">
    <source>
        <dbReference type="ARBA" id="ARBA00022801"/>
    </source>
</evidence>
<dbReference type="EMBL" id="FMYV01000014">
    <property type="protein sequence ID" value="SDC93359.1"/>
    <property type="molecule type" value="Genomic_DNA"/>
</dbReference>
<dbReference type="GO" id="GO:0006508">
    <property type="term" value="P:proteolysis"/>
    <property type="evidence" value="ECO:0007669"/>
    <property type="project" value="UniProtKB-KW"/>
</dbReference>
<evidence type="ECO:0000259" key="10">
    <source>
        <dbReference type="PROSITE" id="PS50106"/>
    </source>
</evidence>
<comment type="similarity">
    <text evidence="1">Belongs to the peptidase S1C family.</text>
</comment>
<evidence type="ECO:0000256" key="6">
    <source>
        <dbReference type="ARBA" id="ARBA00022825"/>
    </source>
</evidence>
<dbReference type="InterPro" id="IPR036034">
    <property type="entry name" value="PDZ_sf"/>
</dbReference>
<evidence type="ECO:0000256" key="2">
    <source>
        <dbReference type="ARBA" id="ARBA00022670"/>
    </source>
</evidence>
<dbReference type="GO" id="GO:0004252">
    <property type="term" value="F:serine-type endopeptidase activity"/>
    <property type="evidence" value="ECO:0007669"/>
    <property type="project" value="InterPro"/>
</dbReference>
<dbReference type="NCBIfam" id="TIGR02037">
    <property type="entry name" value="degP_htrA_DO"/>
    <property type="match status" value="1"/>
</dbReference>